<dbReference type="EC" id="3.1.2.-" evidence="4"/>
<protein>
    <submittedName>
        <fullName evidence="4">PaaI family thioesterase</fullName>
        <ecNumber evidence="4">3.1.2.-</ecNumber>
    </submittedName>
</protein>
<evidence type="ECO:0000256" key="1">
    <source>
        <dbReference type="ARBA" id="ARBA00008324"/>
    </source>
</evidence>
<organism evidence="4 5">
    <name type="scientific">Neoaquamicrobium sediminum</name>
    <dbReference type="NCBI Taxonomy" id="1849104"/>
    <lineage>
        <taxon>Bacteria</taxon>
        <taxon>Pseudomonadati</taxon>
        <taxon>Pseudomonadota</taxon>
        <taxon>Alphaproteobacteria</taxon>
        <taxon>Hyphomicrobiales</taxon>
        <taxon>Phyllobacteriaceae</taxon>
        <taxon>Neoaquamicrobium</taxon>
    </lineage>
</organism>
<dbReference type="RefSeq" id="WP_368802668.1">
    <property type="nucleotide sequence ID" value="NZ_JAZHFV010000002.1"/>
</dbReference>
<comment type="similarity">
    <text evidence="1">Belongs to the thioesterase PaaI family.</text>
</comment>
<dbReference type="InterPro" id="IPR039298">
    <property type="entry name" value="ACOT13"/>
</dbReference>
<keyword evidence="5" id="KW-1185">Reference proteome</keyword>
<reference evidence="4 5" key="1">
    <citation type="submission" date="2024-01" db="EMBL/GenBank/DDBJ databases">
        <title>New evidence supports the origin of RcGTA from prophage.</title>
        <authorList>
            <person name="Xu Y."/>
            <person name="Liu B."/>
            <person name="Chen F."/>
        </authorList>
    </citation>
    <scope>NUCLEOTIDE SEQUENCE [LARGE SCALE GENOMIC DNA]</scope>
    <source>
        <strain evidence="4 5">CBW1107-2</strain>
    </source>
</reference>
<evidence type="ECO:0000313" key="5">
    <source>
        <dbReference type="Proteomes" id="UP001559025"/>
    </source>
</evidence>
<dbReference type="EMBL" id="JAZHFV010000002">
    <property type="protein sequence ID" value="MEX4007522.1"/>
    <property type="molecule type" value="Genomic_DNA"/>
</dbReference>
<dbReference type="PANTHER" id="PTHR21660:SF1">
    <property type="entry name" value="ACYL-COENZYME A THIOESTERASE 13"/>
    <property type="match status" value="1"/>
</dbReference>
<dbReference type="Pfam" id="PF03061">
    <property type="entry name" value="4HBT"/>
    <property type="match status" value="1"/>
</dbReference>
<dbReference type="NCBIfam" id="TIGR00369">
    <property type="entry name" value="unchar_dom_1"/>
    <property type="match status" value="1"/>
</dbReference>
<dbReference type="Proteomes" id="UP001559025">
    <property type="component" value="Unassembled WGS sequence"/>
</dbReference>
<comment type="caution">
    <text evidence="4">The sequence shown here is derived from an EMBL/GenBank/DDBJ whole genome shotgun (WGS) entry which is preliminary data.</text>
</comment>
<dbReference type="SUPFAM" id="SSF54637">
    <property type="entry name" value="Thioesterase/thiol ester dehydrase-isomerase"/>
    <property type="match status" value="1"/>
</dbReference>
<feature type="domain" description="Thioesterase" evidence="3">
    <location>
        <begin position="77"/>
        <end position="154"/>
    </location>
</feature>
<dbReference type="InterPro" id="IPR006683">
    <property type="entry name" value="Thioestr_dom"/>
</dbReference>
<dbReference type="CDD" id="cd03443">
    <property type="entry name" value="PaaI_thioesterase"/>
    <property type="match status" value="1"/>
</dbReference>
<keyword evidence="2 4" id="KW-0378">Hydrolase</keyword>
<evidence type="ECO:0000313" key="4">
    <source>
        <dbReference type="EMBL" id="MEX4007522.1"/>
    </source>
</evidence>
<dbReference type="Gene3D" id="3.10.129.10">
    <property type="entry name" value="Hotdog Thioesterase"/>
    <property type="match status" value="1"/>
</dbReference>
<dbReference type="InterPro" id="IPR029069">
    <property type="entry name" value="HotDog_dom_sf"/>
</dbReference>
<dbReference type="GO" id="GO:0016787">
    <property type="term" value="F:hydrolase activity"/>
    <property type="evidence" value="ECO:0007669"/>
    <property type="project" value="UniProtKB-KW"/>
</dbReference>
<gene>
    <name evidence="4" type="ORF">V1479_09420</name>
</gene>
<dbReference type="PANTHER" id="PTHR21660">
    <property type="entry name" value="THIOESTERASE SUPERFAMILY MEMBER-RELATED"/>
    <property type="match status" value="1"/>
</dbReference>
<proteinExistence type="inferred from homology"/>
<accession>A0ABV3WS85</accession>
<dbReference type="InterPro" id="IPR003736">
    <property type="entry name" value="PAAI_dom"/>
</dbReference>
<evidence type="ECO:0000259" key="3">
    <source>
        <dbReference type="Pfam" id="PF03061"/>
    </source>
</evidence>
<name>A0ABV3WS85_9HYPH</name>
<sequence>MNAIELFPGHVARLGLGTIPHADMATLSGIEALSRVVAGEYPAPPIAERMNFALVEVGEGRAVFKGVPGMQHLNPLGGVHGGWAATVMDSALGCCVHTLLKAGEAYSTAEMKINYTRPITPDTGEVTCEGKVVHKGRTLAVSEARLTDANGRLLAFGTETCSIFPLANLAPR</sequence>
<evidence type="ECO:0000256" key="2">
    <source>
        <dbReference type="ARBA" id="ARBA00022801"/>
    </source>
</evidence>